<gene>
    <name evidence="2" type="ORF">JD82_01812</name>
</gene>
<dbReference type="PANTHER" id="PTHR47472">
    <property type="entry name" value="PROPIONYL-COA CARBOXYLASE"/>
    <property type="match status" value="1"/>
</dbReference>
<evidence type="ECO:0000313" key="2">
    <source>
        <dbReference type="EMBL" id="TWH19974.1"/>
    </source>
</evidence>
<dbReference type="PANTHER" id="PTHR47472:SF1">
    <property type="entry name" value="DUF1446-DOMAIN-CONTAINING PROTEIN"/>
    <property type="match status" value="1"/>
</dbReference>
<sequence>MGGMSAGRTVRLGAGAGFAGDRIDPAVELAQHGALDYLVFECLGERTVAAGHTRRLADPHAGYDPLLAARLRAVLPHCRDAGTTVVTNSGAANPEAAGVRAAEVIRELGLPSRVATVTGDDVLDAVRRRDPRVWETGTRLSEIGEELISANAYLGAEPVAQALASGADVVVTGRVADPALYLGPLLHEHGWDRGDPTLLGRGTLVGHLLECAGQLTGGYFADPLTKPVPDPAHLGFPFADVGPDGSAVFGKLARSGGRLDARTCGEQLLYEVDDPGGYVTPDVVADFSGVTFTESGPDRVVASGATGRARPDTLKVTLGFRGGWLGEGQITYAGPRCLDRARLAADIVRERLVSVHGLDETAVEVEYIGAGAAFRGLGGLAGLGGLGGPAAQAVDPVEVRLRVAARVAAEEAASVVGWEVESLYTNGPAGGGGARREHREIVAVRSCLLPVEDVRPVVTVL</sequence>
<dbReference type="Pfam" id="PF07287">
    <property type="entry name" value="AtuA"/>
    <property type="match status" value="1"/>
</dbReference>
<dbReference type="InterPro" id="IPR010839">
    <property type="entry name" value="AtuA_N"/>
</dbReference>
<organism evidence="2 3">
    <name type="scientific">Prauserella rugosa</name>
    <dbReference type="NCBI Taxonomy" id="43354"/>
    <lineage>
        <taxon>Bacteria</taxon>
        <taxon>Bacillati</taxon>
        <taxon>Actinomycetota</taxon>
        <taxon>Actinomycetes</taxon>
        <taxon>Pseudonocardiales</taxon>
        <taxon>Pseudonocardiaceae</taxon>
        <taxon>Prauserella</taxon>
    </lineage>
</organism>
<name>A0A660CCA1_9PSEU</name>
<dbReference type="InterPro" id="IPR028082">
    <property type="entry name" value="Peripla_BP_I"/>
</dbReference>
<reference evidence="2 3" key="1">
    <citation type="submission" date="2019-07" db="EMBL/GenBank/DDBJ databases">
        <title>R&amp;d 2014.</title>
        <authorList>
            <person name="Klenk H.-P."/>
        </authorList>
    </citation>
    <scope>NUCLEOTIDE SEQUENCE [LARGE SCALE GENOMIC DNA]</scope>
    <source>
        <strain evidence="2 3">DSM 43194</strain>
    </source>
</reference>
<feature type="domain" description="Acyclic terpene utilisation N-terminal" evidence="1">
    <location>
        <begin position="10"/>
        <end position="459"/>
    </location>
</feature>
<keyword evidence="3" id="KW-1185">Reference proteome</keyword>
<proteinExistence type="predicted"/>
<evidence type="ECO:0000259" key="1">
    <source>
        <dbReference type="Pfam" id="PF07287"/>
    </source>
</evidence>
<accession>A0A660CCA1</accession>
<dbReference type="Proteomes" id="UP000317303">
    <property type="component" value="Unassembled WGS sequence"/>
</dbReference>
<dbReference type="SUPFAM" id="SSF53822">
    <property type="entry name" value="Periplasmic binding protein-like I"/>
    <property type="match status" value="1"/>
</dbReference>
<dbReference type="EMBL" id="VLJV01000001">
    <property type="protein sequence ID" value="TWH19974.1"/>
    <property type="molecule type" value="Genomic_DNA"/>
</dbReference>
<evidence type="ECO:0000313" key="3">
    <source>
        <dbReference type="Proteomes" id="UP000317303"/>
    </source>
</evidence>
<dbReference type="AlphaFoldDB" id="A0A660CCA1"/>
<protein>
    <submittedName>
        <fullName evidence="2">Uncharacterized protein DUF1446</fullName>
    </submittedName>
</protein>
<comment type="caution">
    <text evidence="2">The sequence shown here is derived from an EMBL/GenBank/DDBJ whole genome shotgun (WGS) entry which is preliminary data.</text>
</comment>